<evidence type="ECO:0000313" key="4">
    <source>
        <dbReference type="EMBL" id="KKS12549.1"/>
    </source>
</evidence>
<protein>
    <submittedName>
        <fullName evidence="4">Methyltransferase C2 protein</fullName>
    </submittedName>
</protein>
<dbReference type="InterPro" id="IPR029063">
    <property type="entry name" value="SAM-dependent_MTases_sf"/>
</dbReference>
<gene>
    <name evidence="4" type="ORF">UU67_C0050G0004</name>
</gene>
<organism evidence="4 5">
    <name type="scientific">Candidatus Daviesbacteria bacterium GW2011_GWB1_41_5</name>
    <dbReference type="NCBI Taxonomy" id="1618429"/>
    <lineage>
        <taxon>Bacteria</taxon>
        <taxon>Candidatus Daviesiibacteriota</taxon>
    </lineage>
</organism>
<dbReference type="SUPFAM" id="SSF53335">
    <property type="entry name" value="S-adenosyl-L-methionine-dependent methyltransferases"/>
    <property type="match status" value="2"/>
</dbReference>
<dbReference type="EMBL" id="LCBN01000050">
    <property type="protein sequence ID" value="KKS12549.1"/>
    <property type="molecule type" value="Genomic_DNA"/>
</dbReference>
<dbReference type="AlphaFoldDB" id="A0A0G0WHX7"/>
<reference evidence="4 5" key="1">
    <citation type="journal article" date="2015" name="Nature">
        <title>rRNA introns, odd ribosomes, and small enigmatic genomes across a large radiation of phyla.</title>
        <authorList>
            <person name="Brown C.T."/>
            <person name="Hug L.A."/>
            <person name="Thomas B.C."/>
            <person name="Sharon I."/>
            <person name="Castelle C.J."/>
            <person name="Singh A."/>
            <person name="Wilkins M.J."/>
            <person name="Williams K.H."/>
            <person name="Banfield J.F."/>
        </authorList>
    </citation>
    <scope>NUCLEOTIDE SEQUENCE [LARGE SCALE GENOMIC DNA]</scope>
</reference>
<dbReference type="Pfam" id="PF01555">
    <property type="entry name" value="N6_N4_Mtase"/>
    <property type="match status" value="1"/>
</dbReference>
<dbReference type="Gene3D" id="3.40.50.150">
    <property type="entry name" value="Vaccinia Virus protein VP39"/>
    <property type="match status" value="2"/>
</dbReference>
<feature type="domain" description="DNA methylase N-4/N-6" evidence="3">
    <location>
        <begin position="51"/>
        <end position="156"/>
    </location>
</feature>
<evidence type="ECO:0000259" key="3">
    <source>
        <dbReference type="Pfam" id="PF01555"/>
    </source>
</evidence>
<dbReference type="GO" id="GO:0032259">
    <property type="term" value="P:methylation"/>
    <property type="evidence" value="ECO:0007669"/>
    <property type="project" value="UniProtKB-KW"/>
</dbReference>
<accession>A0A0G0WHX7</accession>
<evidence type="ECO:0000256" key="2">
    <source>
        <dbReference type="ARBA" id="ARBA00022679"/>
    </source>
</evidence>
<dbReference type="Proteomes" id="UP000034753">
    <property type="component" value="Unassembled WGS sequence"/>
</dbReference>
<keyword evidence="2 4" id="KW-0808">Transferase</keyword>
<evidence type="ECO:0000313" key="5">
    <source>
        <dbReference type="Proteomes" id="UP000034753"/>
    </source>
</evidence>
<evidence type="ECO:0000256" key="1">
    <source>
        <dbReference type="ARBA" id="ARBA00022603"/>
    </source>
</evidence>
<sequence length="485" mass="55812">MTEVKIQIVDYNLFKYEKNFLAKEIRKAGGKIKEKEIERNSLLVIPGLPFEKAKKLTFVKGVFLNDVFFPSIQSIRESFNGKTTRTQSRRYGPHGLHEYKGRFNPQTPRSLILANFNKGSVVMDPFMGSGTTLIEARDLGYKAFGVELNPFAFLLAKAKKIYGEMPSFGKIIWKPNLMNRPFYDKETKNYLIKWFPSDQFRQLEYIQNHLLQLNTNQRVIAQVVLSNLLRDHSLQDPRDLRIRRRAVVPKGAGLLESFKSKFEELSQKHSEWIKEFGLKKSPEVRLFNFDSRDLSSIQKIKINGTVSSPPYATALPYVDTYRLSMIALGLIQPKQILKKEKELIGSRDVASVDQLVFGEQISVLPKKIRDVIYHVKNEVEKNTTAGFRKKAAPYAYARYFSSMLRVLEELYSIEKPGSNNFWVIGPNRTKLGSEWFIMETPELVGELVKSVGFKKISIEPVQAYNRYGLHSKNSIGKESILTFQK</sequence>
<name>A0A0G0WHX7_9BACT</name>
<dbReference type="GO" id="GO:0008170">
    <property type="term" value="F:N-methyltransferase activity"/>
    <property type="evidence" value="ECO:0007669"/>
    <property type="project" value="InterPro"/>
</dbReference>
<dbReference type="GO" id="GO:0003677">
    <property type="term" value="F:DNA binding"/>
    <property type="evidence" value="ECO:0007669"/>
    <property type="project" value="InterPro"/>
</dbReference>
<proteinExistence type="predicted"/>
<comment type="caution">
    <text evidence="4">The sequence shown here is derived from an EMBL/GenBank/DDBJ whole genome shotgun (WGS) entry which is preliminary data.</text>
</comment>
<dbReference type="InterPro" id="IPR002941">
    <property type="entry name" value="DNA_methylase_N4/N6"/>
</dbReference>
<keyword evidence="1 4" id="KW-0489">Methyltransferase</keyword>